<keyword evidence="2" id="KW-1185">Reference proteome</keyword>
<reference evidence="1 2" key="1">
    <citation type="submission" date="2016-11" db="EMBL/GenBank/DDBJ databases">
        <authorList>
            <person name="Jaros S."/>
            <person name="Januszkiewicz K."/>
            <person name="Wedrychowicz H."/>
        </authorList>
    </citation>
    <scope>NUCLEOTIDE SEQUENCE [LARGE SCALE GENOMIC DNA]</scope>
    <source>
        <strain evidence="1 2">DSM 17477</strain>
    </source>
</reference>
<dbReference type="EMBL" id="FQZL01000068">
    <property type="protein sequence ID" value="SHJ92842.1"/>
    <property type="molecule type" value="Genomic_DNA"/>
</dbReference>
<evidence type="ECO:0000313" key="1">
    <source>
        <dbReference type="EMBL" id="SHJ92842.1"/>
    </source>
</evidence>
<sequence>MAALLIVGYLVGIVPLEYNVSYEGIKYRNNDPDYVEKVMIQFDGYRYNKLYKCDEFNGTLIVDGAEYPGMKLRSGRYNEDLVFVFLQDIGEYDTLGMIFTDDNLNEFSIQWFEGTHSEGRRWSSKDGLVYSMPATTRDEAVEITDRLQHWNGKVN</sequence>
<dbReference type="AlphaFoldDB" id="A0A1M6NB03"/>
<protein>
    <submittedName>
        <fullName evidence="1">Uncharacterized protein</fullName>
    </submittedName>
</protein>
<evidence type="ECO:0000313" key="2">
    <source>
        <dbReference type="Proteomes" id="UP000184052"/>
    </source>
</evidence>
<organism evidence="1 2">
    <name type="scientific">Dethiosulfatibacter aminovorans DSM 17477</name>
    <dbReference type="NCBI Taxonomy" id="1121476"/>
    <lineage>
        <taxon>Bacteria</taxon>
        <taxon>Bacillati</taxon>
        <taxon>Bacillota</taxon>
        <taxon>Tissierellia</taxon>
        <taxon>Dethiosulfatibacter</taxon>
    </lineage>
</organism>
<name>A0A1M6NB03_9FIRM</name>
<gene>
    <name evidence="1" type="ORF">SAMN02745751_03724</name>
</gene>
<proteinExistence type="predicted"/>
<accession>A0A1M6NB03</accession>
<dbReference type="STRING" id="1121476.SAMN02745751_03724"/>
<dbReference type="Proteomes" id="UP000184052">
    <property type="component" value="Unassembled WGS sequence"/>
</dbReference>